<evidence type="ECO:0000256" key="5">
    <source>
        <dbReference type="ARBA" id="ARBA00055538"/>
    </source>
</evidence>
<reference evidence="9 10" key="1">
    <citation type="submission" date="2020-08" db="EMBL/GenBank/DDBJ databases">
        <title>Pseudomonas sp. nov.</title>
        <authorList>
            <person name="Gieschler S."/>
            <person name="Fiedler G."/>
            <person name="Brinks E."/>
            <person name="Boehnlein C."/>
            <person name="Franz C.M.A.P."/>
            <person name="Kabisch J."/>
        </authorList>
    </citation>
    <scope>NUCLEOTIDE SEQUENCE [LARGE SCALE GENOMIC DNA]</scope>
    <source>
        <strain evidence="9 10">MBT-2</strain>
    </source>
</reference>
<evidence type="ECO:0000313" key="10">
    <source>
        <dbReference type="Proteomes" id="UP000546173"/>
    </source>
</evidence>
<dbReference type="GO" id="GO:0016020">
    <property type="term" value="C:membrane"/>
    <property type="evidence" value="ECO:0007669"/>
    <property type="project" value="InterPro"/>
</dbReference>
<sequence>MRTLFLRRGVVALFAAAVSFGAITQAQAETLRIGYQKYGTLVLLKAKGTLEKRLAAQGVDVKWTEFPGGPQLLEGLNVGSIDFGVTGETPPVFAQAAGADLLYVAYEPPAPTSEAILVPKDSTIRSVAELKGKKVALNKGSNVHYLLVRALEEAGLKYSDIQTVYLPPSDARAAFERGSVDAWVIWDPYQAAAEQQLQARTLRNGQGIVDNLQFYLATKPYAEQHPEVITALVEEVRAVGEWSKAHPEEVTAQVAPLLGLPADITLTSVKRQGYGAQFLNPQTVAAQQKIADSFHQLKLIPKPLRIQDVIWTPPANVAKAP</sequence>
<protein>
    <recommendedName>
        <fullName evidence="6">Putative aliphatic sulfonates-binding protein</fullName>
    </recommendedName>
</protein>
<evidence type="ECO:0000256" key="4">
    <source>
        <dbReference type="ARBA" id="ARBA00022729"/>
    </source>
</evidence>
<feature type="domain" description="Solute-binding protein family 3/N-terminal" evidence="8">
    <location>
        <begin position="30"/>
        <end position="250"/>
    </location>
</feature>
<dbReference type="RefSeq" id="WP_185794712.1">
    <property type="nucleotide sequence ID" value="NZ_JACMYH010000003.1"/>
</dbReference>
<dbReference type="PANTHER" id="PTHR30024">
    <property type="entry name" value="ALIPHATIC SULFONATES-BINDING PROTEIN-RELATED"/>
    <property type="match status" value="1"/>
</dbReference>
<dbReference type="InterPro" id="IPR010067">
    <property type="entry name" value="ABC_SsuA_sub-bd"/>
</dbReference>
<evidence type="ECO:0000256" key="7">
    <source>
        <dbReference type="SAM" id="SignalP"/>
    </source>
</evidence>
<dbReference type="CDD" id="cd13557">
    <property type="entry name" value="PBP2_SsuA"/>
    <property type="match status" value="1"/>
</dbReference>
<dbReference type="InterPro" id="IPR001638">
    <property type="entry name" value="Solute-binding_3/MltF_N"/>
</dbReference>
<evidence type="ECO:0000256" key="2">
    <source>
        <dbReference type="ARBA" id="ARBA00010742"/>
    </source>
</evidence>
<comment type="function">
    <text evidence="5">Part of a binding-protein-dependent transport system for aliphatic sulfonates. Putative binding protein.</text>
</comment>
<evidence type="ECO:0000313" key="9">
    <source>
        <dbReference type="EMBL" id="MBC2679470.1"/>
    </source>
</evidence>
<dbReference type="Proteomes" id="UP000546173">
    <property type="component" value="Unassembled WGS sequence"/>
</dbReference>
<evidence type="ECO:0000256" key="3">
    <source>
        <dbReference type="ARBA" id="ARBA00022448"/>
    </source>
</evidence>
<dbReference type="FunFam" id="3.40.190.10:FF:000050">
    <property type="entry name" value="Sulfonate ABC transporter substrate-binding protein"/>
    <property type="match status" value="1"/>
</dbReference>
<evidence type="ECO:0000259" key="8">
    <source>
        <dbReference type="SMART" id="SM00062"/>
    </source>
</evidence>
<accession>A0A7X1KUI5</accession>
<evidence type="ECO:0000256" key="6">
    <source>
        <dbReference type="ARBA" id="ARBA00070228"/>
    </source>
</evidence>
<comment type="similarity">
    <text evidence="2">Belongs to the bacterial solute-binding protein SsuA/TauA family.</text>
</comment>
<dbReference type="SUPFAM" id="SSF53850">
    <property type="entry name" value="Periplasmic binding protein-like II"/>
    <property type="match status" value="1"/>
</dbReference>
<evidence type="ECO:0000256" key="1">
    <source>
        <dbReference type="ARBA" id="ARBA00004418"/>
    </source>
</evidence>
<name>A0A7X1KUI5_9PSED</name>
<dbReference type="PANTHER" id="PTHR30024:SF42">
    <property type="entry name" value="ALIPHATIC SULFONATES-BINDING PROTEIN-RELATED"/>
    <property type="match status" value="1"/>
</dbReference>
<dbReference type="NCBIfam" id="TIGR01728">
    <property type="entry name" value="SsuA_fam"/>
    <property type="match status" value="1"/>
</dbReference>
<gene>
    <name evidence="9" type="ORF">H7993_13830</name>
</gene>
<keyword evidence="3" id="KW-0813">Transport</keyword>
<feature type="signal peptide" evidence="7">
    <location>
        <begin position="1"/>
        <end position="28"/>
    </location>
</feature>
<organism evidence="9 10">
    <name type="scientific">Pseudomonas baltica</name>
    <dbReference type="NCBI Taxonomy" id="2762576"/>
    <lineage>
        <taxon>Bacteria</taxon>
        <taxon>Pseudomonadati</taxon>
        <taxon>Pseudomonadota</taxon>
        <taxon>Gammaproteobacteria</taxon>
        <taxon>Pseudomonadales</taxon>
        <taxon>Pseudomonadaceae</taxon>
        <taxon>Pseudomonas</taxon>
    </lineage>
</organism>
<keyword evidence="4 7" id="KW-0732">Signal</keyword>
<proteinExistence type="inferred from homology"/>
<comment type="caution">
    <text evidence="9">The sequence shown here is derived from an EMBL/GenBank/DDBJ whole genome shotgun (WGS) entry which is preliminary data.</text>
</comment>
<dbReference type="Pfam" id="PF09084">
    <property type="entry name" value="NMT1"/>
    <property type="match status" value="1"/>
</dbReference>
<keyword evidence="10" id="KW-1185">Reference proteome</keyword>
<feature type="chain" id="PRO_5030702841" description="Putative aliphatic sulfonates-binding protein" evidence="7">
    <location>
        <begin position="29"/>
        <end position="321"/>
    </location>
</feature>
<dbReference type="AlphaFoldDB" id="A0A7X1KUI5"/>
<comment type="subcellular location">
    <subcellularLocation>
        <location evidence="1">Periplasm</location>
    </subcellularLocation>
</comment>
<dbReference type="SMART" id="SM00062">
    <property type="entry name" value="PBPb"/>
    <property type="match status" value="1"/>
</dbReference>
<dbReference type="EMBL" id="JACMYH010000003">
    <property type="protein sequence ID" value="MBC2679470.1"/>
    <property type="molecule type" value="Genomic_DNA"/>
</dbReference>
<dbReference type="NCBIfam" id="NF008588">
    <property type="entry name" value="PRK11553.1"/>
    <property type="match status" value="1"/>
</dbReference>
<dbReference type="Gene3D" id="3.40.190.10">
    <property type="entry name" value="Periplasmic binding protein-like II"/>
    <property type="match status" value="2"/>
</dbReference>
<dbReference type="GO" id="GO:0042597">
    <property type="term" value="C:periplasmic space"/>
    <property type="evidence" value="ECO:0007669"/>
    <property type="project" value="UniProtKB-SubCell"/>
</dbReference>
<dbReference type="InterPro" id="IPR015168">
    <property type="entry name" value="SsuA/THI5"/>
</dbReference>
<dbReference type="GO" id="GO:0042626">
    <property type="term" value="F:ATPase-coupled transmembrane transporter activity"/>
    <property type="evidence" value="ECO:0007669"/>
    <property type="project" value="InterPro"/>
</dbReference>